<comment type="subcellular location">
    <subcellularLocation>
        <location evidence="1 8">Cell membrane</location>
        <topology evidence="1 8">Multi-pass membrane protein</topology>
    </subcellularLocation>
</comment>
<feature type="transmembrane region" description="Helical" evidence="8">
    <location>
        <begin position="173"/>
        <end position="193"/>
    </location>
</feature>
<dbReference type="Proteomes" id="UP000057820">
    <property type="component" value="Chromosome 1"/>
</dbReference>
<keyword evidence="3" id="KW-0813">Transport</keyword>
<evidence type="ECO:0000256" key="2">
    <source>
        <dbReference type="ARBA" id="ARBA00009142"/>
    </source>
</evidence>
<evidence type="ECO:0000256" key="1">
    <source>
        <dbReference type="ARBA" id="ARBA00004651"/>
    </source>
</evidence>
<evidence type="ECO:0000256" key="7">
    <source>
        <dbReference type="ARBA" id="ARBA00023136"/>
    </source>
</evidence>
<feature type="transmembrane region" description="Helical" evidence="8">
    <location>
        <begin position="226"/>
        <end position="244"/>
    </location>
</feature>
<dbReference type="PANTHER" id="PTHR30269">
    <property type="entry name" value="TRANSMEMBRANE PROTEIN YFCA"/>
    <property type="match status" value="1"/>
</dbReference>
<keyword evidence="5 8" id="KW-0812">Transmembrane</keyword>
<dbReference type="InterPro" id="IPR002781">
    <property type="entry name" value="TM_pro_TauE-like"/>
</dbReference>
<feature type="transmembrane region" description="Helical" evidence="8">
    <location>
        <begin position="133"/>
        <end position="161"/>
    </location>
</feature>
<evidence type="ECO:0000256" key="8">
    <source>
        <dbReference type="RuleBase" id="RU363041"/>
    </source>
</evidence>
<accession>A0A0H5NJI0</accession>
<dbReference type="AlphaFoldDB" id="A0A0H5NJI0"/>
<dbReference type="Pfam" id="PF01925">
    <property type="entry name" value="TauE"/>
    <property type="match status" value="1"/>
</dbReference>
<organism evidence="9 10">
    <name type="scientific">Nocardia farcinica</name>
    <dbReference type="NCBI Taxonomy" id="37329"/>
    <lineage>
        <taxon>Bacteria</taxon>
        <taxon>Bacillati</taxon>
        <taxon>Actinomycetota</taxon>
        <taxon>Actinomycetes</taxon>
        <taxon>Mycobacteriales</taxon>
        <taxon>Nocardiaceae</taxon>
        <taxon>Nocardia</taxon>
    </lineage>
</organism>
<evidence type="ECO:0000256" key="6">
    <source>
        <dbReference type="ARBA" id="ARBA00022989"/>
    </source>
</evidence>
<dbReference type="RefSeq" id="WP_060591164.1">
    <property type="nucleotide sequence ID" value="NZ_CP031418.1"/>
</dbReference>
<keyword evidence="4 8" id="KW-1003">Cell membrane</keyword>
<protein>
    <recommendedName>
        <fullName evidence="8">Probable membrane transporter protein</fullName>
    </recommendedName>
</protein>
<evidence type="ECO:0000256" key="4">
    <source>
        <dbReference type="ARBA" id="ARBA00022475"/>
    </source>
</evidence>
<feature type="transmembrane region" description="Helical" evidence="8">
    <location>
        <begin position="199"/>
        <end position="219"/>
    </location>
</feature>
<evidence type="ECO:0000256" key="5">
    <source>
        <dbReference type="ARBA" id="ARBA00022692"/>
    </source>
</evidence>
<proteinExistence type="inferred from homology"/>
<dbReference type="PANTHER" id="PTHR30269:SF0">
    <property type="entry name" value="MEMBRANE TRANSPORTER PROTEIN YFCA-RELATED"/>
    <property type="match status" value="1"/>
</dbReference>
<sequence length="245" mass="24400">MSVLTLSLVALAGFFAGVIGYVTGIASLISYPALLAAGLPPVAANVTNTVAMVAVGVGSTAKAGAGHAVEGRTLARYAAYSALGGTAGAALLLLTPADAFEVAVPFLLAAASLSLLAQPKLRELAGDREFPRLYPLGIFAVAVYGGYFGAGVGVMFLALILVCTSATMWRAGVLKSFLTGIANFVAAIGFAVFGPVHWLAAAAMAVGAFAGGWCGPPLVARLPPTAVRIAVAVCGTGLAAYLALS</sequence>
<dbReference type="GO" id="GO:0005886">
    <property type="term" value="C:plasma membrane"/>
    <property type="evidence" value="ECO:0007669"/>
    <property type="project" value="UniProtKB-SubCell"/>
</dbReference>
<evidence type="ECO:0000256" key="3">
    <source>
        <dbReference type="ARBA" id="ARBA00022448"/>
    </source>
</evidence>
<comment type="similarity">
    <text evidence="2 8">Belongs to the 4-toluene sulfonate uptake permease (TSUP) (TC 2.A.102) family.</text>
</comment>
<evidence type="ECO:0000313" key="9">
    <source>
        <dbReference type="EMBL" id="CRY75354.1"/>
    </source>
</evidence>
<dbReference type="KEGG" id="nfr:ERS450000_01287"/>
<keyword evidence="6 8" id="KW-1133">Transmembrane helix</keyword>
<reference evidence="10" key="1">
    <citation type="submission" date="2015-03" db="EMBL/GenBank/DDBJ databases">
        <authorList>
            <consortium name="Pathogen Informatics"/>
        </authorList>
    </citation>
    <scope>NUCLEOTIDE SEQUENCE [LARGE SCALE GENOMIC DNA]</scope>
    <source>
        <strain evidence="10">NCTC11134</strain>
    </source>
</reference>
<feature type="transmembrane region" description="Helical" evidence="8">
    <location>
        <begin position="77"/>
        <end position="95"/>
    </location>
</feature>
<evidence type="ECO:0000313" key="10">
    <source>
        <dbReference type="Proteomes" id="UP000057820"/>
    </source>
</evidence>
<dbReference type="EMBL" id="LN868938">
    <property type="protein sequence ID" value="CRY75354.1"/>
    <property type="molecule type" value="Genomic_DNA"/>
</dbReference>
<gene>
    <name evidence="9" type="primary">yfcA_2</name>
    <name evidence="9" type="ORF">ERS450000_01287</name>
</gene>
<dbReference type="InterPro" id="IPR052017">
    <property type="entry name" value="TSUP"/>
</dbReference>
<name>A0A0H5NJI0_NOCFR</name>
<keyword evidence="7 8" id="KW-0472">Membrane</keyword>